<dbReference type="InterPro" id="IPR047765">
    <property type="entry name" value="GHMP_GYDIA-like"/>
</dbReference>
<evidence type="ECO:0000313" key="2">
    <source>
        <dbReference type="Proteomes" id="UP000285517"/>
    </source>
</evidence>
<keyword evidence="1" id="KW-0808">Transferase</keyword>
<dbReference type="AlphaFoldDB" id="A0A410G623"/>
<dbReference type="Proteomes" id="UP000285517">
    <property type="component" value="Chromosome"/>
</dbReference>
<proteinExistence type="predicted"/>
<keyword evidence="2" id="KW-1185">Reference proteome</keyword>
<organism evidence="1 2">
    <name type="scientific">Aequorivita ciconiae</name>
    <dbReference type="NCBI Taxonomy" id="2494375"/>
    <lineage>
        <taxon>Bacteria</taxon>
        <taxon>Pseudomonadati</taxon>
        <taxon>Bacteroidota</taxon>
        <taxon>Flavobacteriia</taxon>
        <taxon>Flavobacteriales</taxon>
        <taxon>Flavobacteriaceae</taxon>
        <taxon>Aequorivita</taxon>
    </lineage>
</organism>
<sequence length="300" mass="34341">MNKSFHSNGKLLLTGEYVVLDGALALAIPTKYGQSLEIEFAEKAEIHWESLDEKEEIWFKESFKLENLQPSNPENKYSQTLSKILQEARNLNPGFLSTNSGIEVRTKLDFPRVWGLGTSSTLINNIAQWASVDAFTLLNKSFGGSGYDIAAAQHNFPILYKLLEDNPHFQKVNLEWDFKESLFFIHLNEKQDSKEGIAHYRKTEIPREIIQEISVIGNQLLQITQLSEFQYLIDLHEEIISKILKLPTIKSRIFQDYPHSIKSLGAWGGDFVLATGTFSEMEYFKNKGFKTIIPFGDMIR</sequence>
<evidence type="ECO:0000313" key="1">
    <source>
        <dbReference type="EMBL" id="QAA82726.1"/>
    </source>
</evidence>
<dbReference type="NCBIfam" id="NF040656">
    <property type="entry name" value="GHMP_GYDIA"/>
    <property type="match status" value="1"/>
</dbReference>
<name>A0A410G623_9FLAO</name>
<dbReference type="OrthoDB" id="5288719at2"/>
<dbReference type="EMBL" id="CP034951">
    <property type="protein sequence ID" value="QAA82726.1"/>
    <property type="molecule type" value="Genomic_DNA"/>
</dbReference>
<gene>
    <name evidence="1" type="ORF">EI546_13795</name>
</gene>
<dbReference type="InterPro" id="IPR020568">
    <property type="entry name" value="Ribosomal_Su5_D2-typ_SF"/>
</dbReference>
<protein>
    <submittedName>
        <fullName evidence="1">GHMP kinase</fullName>
    </submittedName>
</protein>
<reference evidence="1 2" key="1">
    <citation type="submission" date="2019-01" db="EMBL/GenBank/DDBJ databases">
        <title>Complete genome sequencing of Aequorivita sp. H23M31.</title>
        <authorList>
            <person name="Bae J.-W."/>
        </authorList>
    </citation>
    <scope>NUCLEOTIDE SEQUENCE [LARGE SCALE GENOMIC DNA]</scope>
    <source>
        <strain evidence="1 2">H23M31</strain>
    </source>
</reference>
<accession>A0A410G623</accession>
<dbReference type="GO" id="GO:0016301">
    <property type="term" value="F:kinase activity"/>
    <property type="evidence" value="ECO:0007669"/>
    <property type="project" value="UniProtKB-KW"/>
</dbReference>
<dbReference type="Gene3D" id="3.30.230.10">
    <property type="match status" value="1"/>
</dbReference>
<dbReference type="KEGG" id="aev:EI546_13795"/>
<keyword evidence="1" id="KW-0418">Kinase</keyword>
<dbReference type="RefSeq" id="WP_128251091.1">
    <property type="nucleotide sequence ID" value="NZ_CP034951.1"/>
</dbReference>
<dbReference type="InterPro" id="IPR014721">
    <property type="entry name" value="Ribsml_uS5_D2-typ_fold_subgr"/>
</dbReference>
<dbReference type="SUPFAM" id="SSF54211">
    <property type="entry name" value="Ribosomal protein S5 domain 2-like"/>
    <property type="match status" value="1"/>
</dbReference>